<keyword evidence="2" id="KW-1133">Transmembrane helix</keyword>
<dbReference type="AlphaFoldDB" id="A0A9E8Z952"/>
<evidence type="ECO:0008006" key="5">
    <source>
        <dbReference type="Google" id="ProtNLM"/>
    </source>
</evidence>
<reference evidence="3" key="1">
    <citation type="submission" date="2022-12" db="EMBL/GenBank/DDBJ databases">
        <title>Polyphasic identification of a Novel Hot-Spring Cyanobacterium Ocullathermofonsia sinensis gen nov. sp. nov. and Genomic Insights on its Adaptations to the Thermal Habitat.</title>
        <authorList>
            <person name="Daroch M."/>
            <person name="Tang J."/>
            <person name="Jiang Y."/>
        </authorList>
    </citation>
    <scope>NUCLEOTIDE SEQUENCE</scope>
    <source>
        <strain evidence="3">PKUAC-SCTA174</strain>
    </source>
</reference>
<evidence type="ECO:0000256" key="1">
    <source>
        <dbReference type="SAM" id="MobiDB-lite"/>
    </source>
</evidence>
<feature type="compositionally biased region" description="Polar residues" evidence="1">
    <location>
        <begin position="57"/>
        <end position="70"/>
    </location>
</feature>
<keyword evidence="4" id="KW-1185">Reference proteome</keyword>
<gene>
    <name evidence="3" type="ORF">OXH18_15570</name>
</gene>
<dbReference type="RefSeq" id="WP_268608018.1">
    <property type="nucleotide sequence ID" value="NZ_CP113797.1"/>
</dbReference>
<feature type="region of interest" description="Disordered" evidence="1">
    <location>
        <begin position="1"/>
        <end position="106"/>
    </location>
</feature>
<sequence length="804" mass="87738">MGQNQLNQPDVDKNQVDRNQFGLSAAKLRSQTGSLPITPLKLPTFPQPTHSEDSVQLDRTNALDSSNSTAPLAPTETPGLHPPLVANLPSPPPPPSQPLSASNVGQATEAALETQVFVETAPATNPCEPPQTTSATDKSVSCLSNRLASAQQTVSTTTQTLSKSAATTYQSLLPSIERSITWLNQRKKSLQWLVIWLAILGSFGGITGLAFVWLTSPPPSADCRKVTTESMSTQRLYCAQEVARSGKLADLAAGIALLENWSPQAPLYKDAQAAITEWSRLILVIAQSQTAQGKLKEAIDAVGYIPASSPVYLEAQELVSAWRQEWQKGESVVAVAQEAIRSQNWKLASQQVGELGYFDREYWRLERADMLFKQIVREKQARQNLIQAQKLAKDRQLEKISEAIGLLRQVPANTYASAEAQALLQDWSQMLISAALEQWQAGDRETALALAFKIPLSPTLPAAGLDLIRLSQANQLVAAKLQPDATLLNLKEMWALLEAVSAVRQIQPNSPFYDEAQAVQQTWQAHLQDLTQLGFATVIANAGDRAALELAVSQASQIQEDRPRYRQSQALIAQWQRDIQGLEDLPYLALGQRWAASGKIAGLRTAIAQVRQIPDDRAAWHRAQELIATWTAQIQTIEDQPIWNQAQKLAKQGKWSDAIEVAHRIQPNRALYASAQAEIEEWKAKLQAAEIAADRPILDRAYALAASERLTMAIDLASQIAPGRALYSEAQAAIEAWVDQRDAIWKGWADSPPSASDESETSEIETPASASDAESLGTTIPEVETPTGSPVAGYYDESDGSSSQ</sequence>
<dbReference type="KEGG" id="tsin:OXH18_15570"/>
<evidence type="ECO:0000313" key="3">
    <source>
        <dbReference type="EMBL" id="WAL58596.1"/>
    </source>
</evidence>
<evidence type="ECO:0000256" key="2">
    <source>
        <dbReference type="SAM" id="Phobius"/>
    </source>
</evidence>
<keyword evidence="2" id="KW-0472">Membrane</keyword>
<keyword evidence="2" id="KW-0812">Transmembrane</keyword>
<organism evidence="3 4">
    <name type="scientific">Thermocoleostomius sinensis A174</name>
    <dbReference type="NCBI Taxonomy" id="2016057"/>
    <lineage>
        <taxon>Bacteria</taxon>
        <taxon>Bacillati</taxon>
        <taxon>Cyanobacteriota</taxon>
        <taxon>Cyanophyceae</taxon>
        <taxon>Oculatellales</taxon>
        <taxon>Oculatellaceae</taxon>
        <taxon>Thermocoleostomius</taxon>
    </lineage>
</organism>
<accession>A0A9E8Z952</accession>
<dbReference type="Proteomes" id="UP001163152">
    <property type="component" value="Chromosome"/>
</dbReference>
<name>A0A9E8Z952_9CYAN</name>
<protein>
    <recommendedName>
        <fullName evidence="5">Chromosome segregation ATPase</fullName>
    </recommendedName>
</protein>
<dbReference type="EMBL" id="CP113797">
    <property type="protein sequence ID" value="WAL58596.1"/>
    <property type="molecule type" value="Genomic_DNA"/>
</dbReference>
<feature type="transmembrane region" description="Helical" evidence="2">
    <location>
        <begin position="193"/>
        <end position="214"/>
    </location>
</feature>
<evidence type="ECO:0000313" key="4">
    <source>
        <dbReference type="Proteomes" id="UP001163152"/>
    </source>
</evidence>
<proteinExistence type="predicted"/>
<feature type="region of interest" description="Disordered" evidence="1">
    <location>
        <begin position="748"/>
        <end position="804"/>
    </location>
</feature>